<protein>
    <submittedName>
        <fullName evidence="10">Peptidase family M48</fullName>
    </submittedName>
</protein>
<dbReference type="InterPro" id="IPR051156">
    <property type="entry name" value="Mito/Outer_Membr_Metalloprot"/>
</dbReference>
<dbReference type="Gene3D" id="3.30.2010.10">
    <property type="entry name" value="Metalloproteases ('zincins'), catalytic domain"/>
    <property type="match status" value="1"/>
</dbReference>
<dbReference type="GO" id="GO:0004222">
    <property type="term" value="F:metalloendopeptidase activity"/>
    <property type="evidence" value="ECO:0007669"/>
    <property type="project" value="InterPro"/>
</dbReference>
<evidence type="ECO:0000256" key="2">
    <source>
        <dbReference type="ARBA" id="ARBA00022723"/>
    </source>
</evidence>
<keyword evidence="5 6" id="KW-0482">Metalloprotease</keyword>
<name>A0A1I3LEF0_9RHOB</name>
<dbReference type="GO" id="GO:0046872">
    <property type="term" value="F:metal ion binding"/>
    <property type="evidence" value="ECO:0007669"/>
    <property type="project" value="UniProtKB-KW"/>
</dbReference>
<dbReference type="EMBL" id="FORA01000002">
    <property type="protein sequence ID" value="SFI83142.1"/>
    <property type="molecule type" value="Genomic_DNA"/>
</dbReference>
<feature type="domain" description="Peptidase M48" evidence="8">
    <location>
        <begin position="177"/>
        <end position="350"/>
    </location>
</feature>
<dbReference type="Pfam" id="PF01435">
    <property type="entry name" value="Peptidase_M48"/>
    <property type="match status" value="1"/>
</dbReference>
<dbReference type="CDD" id="cd07332">
    <property type="entry name" value="M48C_Oma1_like"/>
    <property type="match status" value="1"/>
</dbReference>
<evidence type="ECO:0000256" key="3">
    <source>
        <dbReference type="ARBA" id="ARBA00022801"/>
    </source>
</evidence>
<dbReference type="AlphaFoldDB" id="A0A1I3LEF0"/>
<reference evidence="10 11" key="1">
    <citation type="submission" date="2016-10" db="EMBL/GenBank/DDBJ databases">
        <authorList>
            <person name="de Groot N.N."/>
        </authorList>
    </citation>
    <scope>NUCLEOTIDE SEQUENCE [LARGE SCALE GENOMIC DNA]</scope>
    <source>
        <strain evidence="10 11">DSM 19073</strain>
    </source>
</reference>
<organism evidence="10 11">
    <name type="scientific">Jannaschia pohangensis</name>
    <dbReference type="NCBI Taxonomy" id="390807"/>
    <lineage>
        <taxon>Bacteria</taxon>
        <taxon>Pseudomonadati</taxon>
        <taxon>Pseudomonadota</taxon>
        <taxon>Alphaproteobacteria</taxon>
        <taxon>Rhodobacterales</taxon>
        <taxon>Roseobacteraceae</taxon>
        <taxon>Jannaschia</taxon>
    </lineage>
</organism>
<dbReference type="OrthoDB" id="9810445at2"/>
<accession>A0A1I3LEF0</accession>
<evidence type="ECO:0000256" key="5">
    <source>
        <dbReference type="ARBA" id="ARBA00023049"/>
    </source>
</evidence>
<keyword evidence="4 6" id="KW-0862">Zinc</keyword>
<evidence type="ECO:0000313" key="11">
    <source>
        <dbReference type="Proteomes" id="UP000199110"/>
    </source>
</evidence>
<feature type="domain" description="DUF7092" evidence="9">
    <location>
        <begin position="13"/>
        <end position="91"/>
    </location>
</feature>
<dbReference type="Pfam" id="PF23368">
    <property type="entry name" value="DUF7092"/>
    <property type="match status" value="1"/>
</dbReference>
<evidence type="ECO:0000259" key="9">
    <source>
        <dbReference type="Pfam" id="PF23368"/>
    </source>
</evidence>
<keyword evidence="7" id="KW-0472">Membrane</keyword>
<evidence type="ECO:0000313" key="10">
    <source>
        <dbReference type="EMBL" id="SFI83142.1"/>
    </source>
</evidence>
<sequence>MSDFGSDAVPVYGDFFDGDRALKQRVRLTFESDYKGHSLRIDLPDGTAFAWPVDAIRQLPDQAPGRAQSYGISLASGSRVVVSDDAGLDLMESLGRGLNRPLNAPRLWPRAILVSLAGAAMLSALIFAVLPAMAAVLARFMNPTAEVAMGEEHYQLLREAFGGPFGTLEECTNPEGQAALDRMVDRVSADVDLPYPLQVVVLDDRANPVLNAFAVAGGRITFFNSLIQLAESPEEVAAVLAHELGHVVHDDPVRHTLQSASSQAVLAVLIGDLTGGGILTGVAGQALTSNYSRGAETRADDFAHGQLTATGLPPSALGSFFERARDVWGEAEGLVAHFSSHPQLAARIEASAGVGDPDIGQPALTPKDWQALRDICG</sequence>
<evidence type="ECO:0000256" key="7">
    <source>
        <dbReference type="SAM" id="Phobius"/>
    </source>
</evidence>
<proteinExistence type="inferred from homology"/>
<dbReference type="Proteomes" id="UP000199110">
    <property type="component" value="Unassembled WGS sequence"/>
</dbReference>
<dbReference type="InterPro" id="IPR055518">
    <property type="entry name" value="DUF7092"/>
</dbReference>
<keyword evidence="7" id="KW-0812">Transmembrane</keyword>
<evidence type="ECO:0000256" key="4">
    <source>
        <dbReference type="ARBA" id="ARBA00022833"/>
    </source>
</evidence>
<keyword evidence="1 6" id="KW-0645">Protease</keyword>
<dbReference type="GO" id="GO:0051603">
    <property type="term" value="P:proteolysis involved in protein catabolic process"/>
    <property type="evidence" value="ECO:0007669"/>
    <property type="project" value="TreeGrafter"/>
</dbReference>
<gene>
    <name evidence="10" type="ORF">SAMN04488095_1496</name>
</gene>
<evidence type="ECO:0000256" key="1">
    <source>
        <dbReference type="ARBA" id="ARBA00022670"/>
    </source>
</evidence>
<comment type="similarity">
    <text evidence="6">Belongs to the peptidase M48 family.</text>
</comment>
<evidence type="ECO:0000259" key="8">
    <source>
        <dbReference type="Pfam" id="PF01435"/>
    </source>
</evidence>
<dbReference type="PANTHER" id="PTHR22726:SF1">
    <property type="entry name" value="METALLOENDOPEPTIDASE OMA1, MITOCHONDRIAL"/>
    <property type="match status" value="1"/>
</dbReference>
<comment type="cofactor">
    <cofactor evidence="6">
        <name>Zn(2+)</name>
        <dbReference type="ChEBI" id="CHEBI:29105"/>
    </cofactor>
    <text evidence="6">Binds 1 zinc ion per subunit.</text>
</comment>
<feature type="transmembrane region" description="Helical" evidence="7">
    <location>
        <begin position="111"/>
        <end position="137"/>
    </location>
</feature>
<dbReference type="STRING" id="390807.SAMN04488095_1496"/>
<dbReference type="PANTHER" id="PTHR22726">
    <property type="entry name" value="METALLOENDOPEPTIDASE OMA1"/>
    <property type="match status" value="1"/>
</dbReference>
<keyword evidence="3 6" id="KW-0378">Hydrolase</keyword>
<keyword evidence="11" id="KW-1185">Reference proteome</keyword>
<keyword evidence="2" id="KW-0479">Metal-binding</keyword>
<keyword evidence="7" id="KW-1133">Transmembrane helix</keyword>
<dbReference type="RefSeq" id="WP_092778915.1">
    <property type="nucleotide sequence ID" value="NZ_FORA01000002.1"/>
</dbReference>
<dbReference type="GO" id="GO:0016020">
    <property type="term" value="C:membrane"/>
    <property type="evidence" value="ECO:0007669"/>
    <property type="project" value="TreeGrafter"/>
</dbReference>
<evidence type="ECO:0000256" key="6">
    <source>
        <dbReference type="RuleBase" id="RU003983"/>
    </source>
</evidence>
<dbReference type="InterPro" id="IPR001915">
    <property type="entry name" value="Peptidase_M48"/>
</dbReference>